<proteinExistence type="predicted"/>
<comment type="caution">
    <text evidence="2">The sequence shown here is derived from an EMBL/GenBank/DDBJ whole genome shotgun (WGS) entry which is preliminary data.</text>
</comment>
<evidence type="ECO:0000313" key="2">
    <source>
        <dbReference type="EMBL" id="RDY01453.1"/>
    </source>
</evidence>
<sequence length="110" mass="13353">MNIPEYRKLDANKGWTNEFIEGVYEFLQFAISQEKFQLQAEKIRCLCNKCKCKVFKFLDQVDYDLCEQGFMSNYYWWTNHSEEFPQFPLMVVEGSYYGSDEQQEKFNLYE</sequence>
<evidence type="ECO:0000313" key="3">
    <source>
        <dbReference type="Proteomes" id="UP000257109"/>
    </source>
</evidence>
<dbReference type="Proteomes" id="UP000257109">
    <property type="component" value="Unassembled WGS sequence"/>
</dbReference>
<dbReference type="STRING" id="157652.A0A371HF92"/>
<feature type="domain" description="Transposase-associated" evidence="1">
    <location>
        <begin position="12"/>
        <end position="82"/>
    </location>
</feature>
<dbReference type="OrthoDB" id="1415560at2759"/>
<name>A0A371HF92_MUCPR</name>
<accession>A0A371HF92</accession>
<dbReference type="EMBL" id="QJKJ01002765">
    <property type="protein sequence ID" value="RDY01453.1"/>
    <property type="molecule type" value="Genomic_DNA"/>
</dbReference>
<dbReference type="AlphaFoldDB" id="A0A371HF92"/>
<reference evidence="2" key="1">
    <citation type="submission" date="2018-05" db="EMBL/GenBank/DDBJ databases">
        <title>Draft genome of Mucuna pruriens seed.</title>
        <authorList>
            <person name="Nnadi N.E."/>
            <person name="Vos R."/>
            <person name="Hasami M.H."/>
            <person name="Devisetty U.K."/>
            <person name="Aguiy J.C."/>
        </authorList>
    </citation>
    <scope>NUCLEOTIDE SEQUENCE [LARGE SCALE GENOMIC DNA]</scope>
    <source>
        <strain evidence="2">JCA_2017</strain>
    </source>
</reference>
<keyword evidence="3" id="KW-1185">Reference proteome</keyword>
<protein>
    <recommendedName>
        <fullName evidence="1">Transposase-associated domain-containing protein</fullName>
    </recommendedName>
</protein>
<organism evidence="2 3">
    <name type="scientific">Mucuna pruriens</name>
    <name type="common">Velvet bean</name>
    <name type="synonym">Dolichos pruriens</name>
    <dbReference type="NCBI Taxonomy" id="157652"/>
    <lineage>
        <taxon>Eukaryota</taxon>
        <taxon>Viridiplantae</taxon>
        <taxon>Streptophyta</taxon>
        <taxon>Embryophyta</taxon>
        <taxon>Tracheophyta</taxon>
        <taxon>Spermatophyta</taxon>
        <taxon>Magnoliopsida</taxon>
        <taxon>eudicotyledons</taxon>
        <taxon>Gunneridae</taxon>
        <taxon>Pentapetalae</taxon>
        <taxon>rosids</taxon>
        <taxon>fabids</taxon>
        <taxon>Fabales</taxon>
        <taxon>Fabaceae</taxon>
        <taxon>Papilionoideae</taxon>
        <taxon>50 kb inversion clade</taxon>
        <taxon>NPAAA clade</taxon>
        <taxon>indigoferoid/millettioid clade</taxon>
        <taxon>Phaseoleae</taxon>
        <taxon>Mucuna</taxon>
    </lineage>
</organism>
<dbReference type="Pfam" id="PF13963">
    <property type="entry name" value="Transpos_assoc"/>
    <property type="match status" value="1"/>
</dbReference>
<dbReference type="InterPro" id="IPR029480">
    <property type="entry name" value="Transpos_assoc"/>
</dbReference>
<gene>
    <name evidence="2" type="ORF">CR513_15226</name>
</gene>
<evidence type="ECO:0000259" key="1">
    <source>
        <dbReference type="Pfam" id="PF13963"/>
    </source>
</evidence>
<feature type="non-terminal residue" evidence="2">
    <location>
        <position position="1"/>
    </location>
</feature>